<keyword evidence="2" id="KW-1185">Reference proteome</keyword>
<accession>A0ABD3NF17</accession>
<name>A0ABD3NF17_9STRA</name>
<evidence type="ECO:0000313" key="1">
    <source>
        <dbReference type="EMBL" id="KAL3774655.1"/>
    </source>
</evidence>
<reference evidence="1 2" key="1">
    <citation type="journal article" date="2020" name="G3 (Bethesda)">
        <title>Improved Reference Genome for Cyclotella cryptica CCMP332, a Model for Cell Wall Morphogenesis, Salinity Adaptation, and Lipid Production in Diatoms (Bacillariophyta).</title>
        <authorList>
            <person name="Roberts W.R."/>
            <person name="Downey K.M."/>
            <person name="Ruck E.C."/>
            <person name="Traller J.C."/>
            <person name="Alverson A.J."/>
        </authorList>
    </citation>
    <scope>NUCLEOTIDE SEQUENCE [LARGE SCALE GENOMIC DNA]</scope>
    <source>
        <strain evidence="1 2">CCMP332</strain>
    </source>
</reference>
<proteinExistence type="predicted"/>
<gene>
    <name evidence="1" type="ORF">HJC23_002464</name>
</gene>
<dbReference type="AlphaFoldDB" id="A0ABD3NF17"/>
<organism evidence="1 2">
    <name type="scientific">Cyclotella cryptica</name>
    <dbReference type="NCBI Taxonomy" id="29204"/>
    <lineage>
        <taxon>Eukaryota</taxon>
        <taxon>Sar</taxon>
        <taxon>Stramenopiles</taxon>
        <taxon>Ochrophyta</taxon>
        <taxon>Bacillariophyta</taxon>
        <taxon>Coscinodiscophyceae</taxon>
        <taxon>Thalassiosirophycidae</taxon>
        <taxon>Stephanodiscales</taxon>
        <taxon>Stephanodiscaceae</taxon>
        <taxon>Cyclotella</taxon>
    </lineage>
</organism>
<dbReference type="EMBL" id="JABMIG020000582">
    <property type="protein sequence ID" value="KAL3774655.1"/>
    <property type="molecule type" value="Genomic_DNA"/>
</dbReference>
<dbReference type="Proteomes" id="UP001516023">
    <property type="component" value="Unassembled WGS sequence"/>
</dbReference>
<protein>
    <submittedName>
        <fullName evidence="1">Uncharacterized protein</fullName>
    </submittedName>
</protein>
<sequence length="207" mass="23784">MDQKVPVNQHVTETWAGWAETRKILRSEECINNHGVRLFGLEMQRPYAGHLLSGRKSIETRGYDLPTPLLTKVDRDCDGYVEEVRIDILESERGLDRVSAIPDRVSVLTIADGHKDGLKLETSSTPYLVRKGWCTFSSSFRYTSREQFQADERKHLVPPNSGYGWDDQRPIYGWVVGTSGVHNSDDKDCKYIAERRMRSLVEIHEMK</sequence>
<comment type="caution">
    <text evidence="1">The sequence shown here is derived from an EMBL/GenBank/DDBJ whole genome shotgun (WGS) entry which is preliminary data.</text>
</comment>
<evidence type="ECO:0000313" key="2">
    <source>
        <dbReference type="Proteomes" id="UP001516023"/>
    </source>
</evidence>